<dbReference type="EC" id="2.7.7.48" evidence="1"/>
<dbReference type="OrthoDB" id="10055769at2759"/>
<feature type="compositionally biased region" description="Basic and acidic residues" evidence="2">
    <location>
        <begin position="293"/>
        <end position="302"/>
    </location>
</feature>
<evidence type="ECO:0000259" key="3">
    <source>
        <dbReference type="Pfam" id="PF05183"/>
    </source>
</evidence>
<name>A0A9N9PNT4_9HELO</name>
<dbReference type="Proteomes" id="UP000696280">
    <property type="component" value="Unassembled WGS sequence"/>
</dbReference>
<comment type="similarity">
    <text evidence="1">Belongs to the RdRP family.</text>
</comment>
<evidence type="ECO:0000313" key="5">
    <source>
        <dbReference type="Proteomes" id="UP000696280"/>
    </source>
</evidence>
<dbReference type="GO" id="GO:0003968">
    <property type="term" value="F:RNA-directed RNA polymerase activity"/>
    <property type="evidence" value="ECO:0007669"/>
    <property type="project" value="UniProtKB-KW"/>
</dbReference>
<dbReference type="GO" id="GO:0030422">
    <property type="term" value="P:siRNA processing"/>
    <property type="evidence" value="ECO:0007669"/>
    <property type="project" value="TreeGrafter"/>
</dbReference>
<evidence type="ECO:0000313" key="4">
    <source>
        <dbReference type="EMBL" id="CAG8948712.1"/>
    </source>
</evidence>
<gene>
    <name evidence="4" type="ORF">HYFRA_00001833</name>
</gene>
<reference evidence="4" key="1">
    <citation type="submission" date="2021-07" db="EMBL/GenBank/DDBJ databases">
        <authorList>
            <person name="Durling M."/>
        </authorList>
    </citation>
    <scope>NUCLEOTIDE SEQUENCE</scope>
</reference>
<evidence type="ECO:0000256" key="1">
    <source>
        <dbReference type="RuleBase" id="RU363098"/>
    </source>
</evidence>
<dbReference type="EMBL" id="CAJVRL010000001">
    <property type="protein sequence ID" value="CAG8948712.1"/>
    <property type="molecule type" value="Genomic_DNA"/>
</dbReference>
<evidence type="ECO:0000256" key="2">
    <source>
        <dbReference type="SAM" id="MobiDB-lite"/>
    </source>
</evidence>
<keyword evidence="1" id="KW-0548">Nucleotidyltransferase</keyword>
<feature type="region of interest" description="Disordered" evidence="2">
    <location>
        <begin position="280"/>
        <end position="302"/>
    </location>
</feature>
<comment type="catalytic activity">
    <reaction evidence="1">
        <text>RNA(n) + a ribonucleoside 5'-triphosphate = RNA(n+1) + diphosphate</text>
        <dbReference type="Rhea" id="RHEA:21248"/>
        <dbReference type="Rhea" id="RHEA-COMP:14527"/>
        <dbReference type="Rhea" id="RHEA-COMP:17342"/>
        <dbReference type="ChEBI" id="CHEBI:33019"/>
        <dbReference type="ChEBI" id="CHEBI:61557"/>
        <dbReference type="ChEBI" id="CHEBI:140395"/>
        <dbReference type="EC" id="2.7.7.48"/>
    </reaction>
</comment>
<keyword evidence="1" id="KW-0808">Transferase</keyword>
<feature type="domain" description="RDRP core" evidence="3">
    <location>
        <begin position="482"/>
        <end position="1125"/>
    </location>
</feature>
<protein>
    <recommendedName>
        <fullName evidence="1">RNA-dependent RNA polymerase</fullName>
        <ecNumber evidence="1">2.7.7.48</ecNumber>
    </recommendedName>
</protein>
<dbReference type="InterPro" id="IPR007855">
    <property type="entry name" value="RDRP"/>
</dbReference>
<dbReference type="GO" id="GO:0003723">
    <property type="term" value="F:RNA binding"/>
    <property type="evidence" value="ECO:0007669"/>
    <property type="project" value="UniProtKB-KW"/>
</dbReference>
<organism evidence="4 5">
    <name type="scientific">Hymenoscyphus fraxineus</name>
    <dbReference type="NCBI Taxonomy" id="746836"/>
    <lineage>
        <taxon>Eukaryota</taxon>
        <taxon>Fungi</taxon>
        <taxon>Dikarya</taxon>
        <taxon>Ascomycota</taxon>
        <taxon>Pezizomycotina</taxon>
        <taxon>Leotiomycetes</taxon>
        <taxon>Helotiales</taxon>
        <taxon>Helotiaceae</taxon>
        <taxon>Hymenoscyphus</taxon>
    </lineage>
</organism>
<keyword evidence="5" id="KW-1185">Reference proteome</keyword>
<feature type="compositionally biased region" description="Basic and acidic residues" evidence="2">
    <location>
        <begin position="202"/>
        <end position="225"/>
    </location>
</feature>
<keyword evidence="1" id="KW-0696">RNA-directed RNA polymerase</keyword>
<dbReference type="Pfam" id="PF05183">
    <property type="entry name" value="RdRP"/>
    <property type="match status" value="1"/>
</dbReference>
<comment type="caution">
    <text evidence="4">The sequence shown here is derived from an EMBL/GenBank/DDBJ whole genome shotgun (WGS) entry which is preliminary data.</text>
</comment>
<dbReference type="GO" id="GO:0031380">
    <property type="term" value="C:nuclear RNA-directed RNA polymerase complex"/>
    <property type="evidence" value="ECO:0007669"/>
    <property type="project" value="TreeGrafter"/>
</dbReference>
<dbReference type="PANTHER" id="PTHR23079:SF14">
    <property type="entry name" value="RNA-DEPENDENT RNA POLYMERASE"/>
    <property type="match status" value="1"/>
</dbReference>
<dbReference type="PANTHER" id="PTHR23079">
    <property type="entry name" value="RNA-DEPENDENT RNA POLYMERASE"/>
    <property type="match status" value="1"/>
</dbReference>
<accession>A0A9N9PNT4</accession>
<dbReference type="InterPro" id="IPR057596">
    <property type="entry name" value="RDRP_core"/>
</dbReference>
<feature type="region of interest" description="Disordered" evidence="2">
    <location>
        <begin position="169"/>
        <end position="245"/>
    </location>
</feature>
<keyword evidence="1" id="KW-0694">RNA-binding</keyword>
<sequence length="1338" mass="151249">MLSITSNVHVQLTGGSHMKTPIMEHYASVASPSHPGRTYEESTGKVTLVEITIILDDVSRTWDLRLEMPPAGESPRKRLARAQTVEEKNADECVELIKFIGFKRRHEEVLKNFNDNAMLLWSGWRHKPNAEKDVIPRATRNRVHPLTKGERKEMIELLLSHLRPCAAELKERMRTPKRARRPSVESSPFRDDPIPFPLSTPDSKRAREEPVHDAEKSSKKSKYPEQRPFPLSKSNSNAMLPPAWKQTSFKGPGAYRSANTSFESTTDSIFSVDVNQSFGYPKLPDTQETVPDLGHEPSQKEENLPIAASNQSSDYGAGSSFEAALNNANDLNALILGTHLDMKHMEGSLSSQLDDIGIQNTEVLTDEDMLQERLEMVFPKLPPSLENAPVHVIYEIARVFCHVGVSMSEVDFPASSTLSDYTTLWKFLKQLPALQGKTFPERCEKAAWEAADTRYTCKGSGVVFGGSLKYNHLSETGPFYQLALKPMTLDRRHRLGRKLGDDRFLELDMPHLKGNGVPKSIQGERGQAIIMNWLVNGPHWLFGRSWKPFHCKPKKSKSRQEKKKDKKEKMSDVSLMYFFAVRGNGILPRGESRDEGAHKTIEIAQLLDRYVRITRKNEHQSYLKLFSRTSLALSRNTPTVVFDASQIRYKKDIEFEGENMTDGAGRISYAAALEVMKHLGLTYPASGFQGRIGEAKGFWTVDHKSKSGDIWIEVYDSQAKWTRTRSKSSKKHDNHVDNRTLEVVHPSGPLKSADLNFQIFPILMDRAKNKGDMKKSLQKLLEVGLKSELDNLLTSVGDAPSLRKWVHETNPNDQQRLKVGMVKYDAGLPLFSSEKLIMLLDAGFQTDKLQYAMELSRGLFASKCNELKQRLNITVGKSTYAYMVPDFWGVLEEDEVYMDFSTFTDDVSGITGEMLHGRDLLVTRSPAHLPSDIQKVRAVAKVELMGLKDVIVFPTKGKPSLAQKLSGGDYDGDIAWICWEKSIVDNFVNAPVPPKPDFVKDGTITKDATTYRDLVEGFEDPVAHYLKCALGFNMQPSMLGICTSWKEQLCYNQGSVNTEEAIHVSYLLGDLVDQGKQGYSFGDNDWKRLKTKLLNGKGIRMLEVEYKKEEPHLKPTAKHILDYLKWAAHDMVDRSLVEFERDLQLKDIPTLDKDLVRYSEMAGEASMRHKEWRTILMHLIEDLNPVKDSWAIKWQSKFQNKEDEDSEARSAIIREHFEKYTAIVPHDETPLTNSIQLSCGSADLSFWALLKASVLFASFPENHSRKFAWQMAGKQLAHIKALQNSDGAPHSVVPLMYSIYKPNNGMIKKLQTQNLNSGLTENVGVGNMDEFEEVAGDY</sequence>
<proteinExistence type="inferred from homology"/>
<dbReference type="Gene3D" id="1.10.8.790">
    <property type="entry name" value="RNA-dependent RNA polymerase, slab domain, helical subdomain-like"/>
    <property type="match status" value="1"/>
</dbReference>